<dbReference type="PROSITE" id="PS00036">
    <property type="entry name" value="BZIP_BASIC"/>
    <property type="match status" value="1"/>
</dbReference>
<name>A0A420MD81_FUSOX</name>
<sequence>MNNSTRNCHTDQNIQGPSILSKPYSYQPAQEPPKGKNLERKPKVPQQDHGKKSREKRKSSDNVKKQSHLKHLGRNRLAATKCRHRKRDEVLA</sequence>
<evidence type="ECO:0000259" key="2">
    <source>
        <dbReference type="PROSITE" id="PS00036"/>
    </source>
</evidence>
<reference evidence="3 4" key="1">
    <citation type="journal article" date="2018" name="Sci. Rep.">
        <title>Characterisation of pathogen-specific regions and novel effector candidates in Fusarium oxysporum f. sp. cepae.</title>
        <authorList>
            <person name="Armitage A.D."/>
            <person name="Taylor A."/>
            <person name="Sobczyk M.K."/>
            <person name="Baxter L."/>
            <person name="Greenfield B.P."/>
            <person name="Bates H.J."/>
            <person name="Wilson F."/>
            <person name="Jackson A.C."/>
            <person name="Ott S."/>
            <person name="Harrison R.J."/>
            <person name="Clarkson J.P."/>
        </authorList>
    </citation>
    <scope>NUCLEOTIDE SEQUENCE [LARGE SCALE GENOMIC DNA]</scope>
    <source>
        <strain evidence="3 4">Fo_A13</strain>
    </source>
</reference>
<dbReference type="VEuPathDB" id="FungiDB:FOMG_18726"/>
<evidence type="ECO:0000313" key="3">
    <source>
        <dbReference type="EMBL" id="RKK66019.1"/>
    </source>
</evidence>
<organism evidence="3 4">
    <name type="scientific">Fusarium oxysporum</name>
    <name type="common">Fusarium vascular wilt</name>
    <dbReference type="NCBI Taxonomy" id="5507"/>
    <lineage>
        <taxon>Eukaryota</taxon>
        <taxon>Fungi</taxon>
        <taxon>Dikarya</taxon>
        <taxon>Ascomycota</taxon>
        <taxon>Pezizomycotina</taxon>
        <taxon>Sordariomycetes</taxon>
        <taxon>Hypocreomycetidae</taxon>
        <taxon>Hypocreales</taxon>
        <taxon>Nectriaceae</taxon>
        <taxon>Fusarium</taxon>
        <taxon>Fusarium oxysporum species complex</taxon>
    </lineage>
</organism>
<evidence type="ECO:0000256" key="1">
    <source>
        <dbReference type="SAM" id="MobiDB-lite"/>
    </source>
</evidence>
<dbReference type="AlphaFoldDB" id="A0A420MD81"/>
<gene>
    <name evidence="3" type="ORF">BFJ69_g15778</name>
</gene>
<protein>
    <recommendedName>
        <fullName evidence="2">BZIP domain-containing protein</fullName>
    </recommendedName>
</protein>
<dbReference type="InterPro" id="IPR004827">
    <property type="entry name" value="bZIP"/>
</dbReference>
<proteinExistence type="predicted"/>
<accession>A0A420MD81</accession>
<dbReference type="GO" id="GO:0003700">
    <property type="term" value="F:DNA-binding transcription factor activity"/>
    <property type="evidence" value="ECO:0007669"/>
    <property type="project" value="InterPro"/>
</dbReference>
<evidence type="ECO:0000313" key="4">
    <source>
        <dbReference type="Proteomes" id="UP000285084"/>
    </source>
</evidence>
<dbReference type="Proteomes" id="UP000285084">
    <property type="component" value="Unassembled WGS sequence"/>
</dbReference>
<feature type="domain" description="BZIP" evidence="2">
    <location>
        <begin position="70"/>
        <end position="85"/>
    </location>
</feature>
<feature type="compositionally biased region" description="Basic and acidic residues" evidence="1">
    <location>
        <begin position="33"/>
        <end position="50"/>
    </location>
</feature>
<dbReference type="EMBL" id="MRCX01000334">
    <property type="protein sequence ID" value="RKK66019.1"/>
    <property type="molecule type" value="Genomic_DNA"/>
</dbReference>
<feature type="region of interest" description="Disordered" evidence="1">
    <location>
        <begin position="1"/>
        <end position="92"/>
    </location>
</feature>
<dbReference type="VEuPathDB" id="FungiDB:FOXG_19600"/>
<comment type="caution">
    <text evidence="3">The sequence shown here is derived from an EMBL/GenBank/DDBJ whole genome shotgun (WGS) entry which is preliminary data.</text>
</comment>
<feature type="compositionally biased region" description="Basic residues" evidence="1">
    <location>
        <begin position="65"/>
        <end position="74"/>
    </location>
</feature>
<feature type="compositionally biased region" description="Polar residues" evidence="1">
    <location>
        <begin position="1"/>
        <end position="18"/>
    </location>
</feature>